<comment type="caution">
    <text evidence="20">The sequence shown here is derived from an EMBL/GenBank/DDBJ whole genome shotgun (WGS) entry which is preliminary data.</text>
</comment>
<evidence type="ECO:0000256" key="5">
    <source>
        <dbReference type="ARBA" id="ARBA00006435"/>
    </source>
</evidence>
<evidence type="ECO:0000256" key="12">
    <source>
        <dbReference type="ARBA" id="ARBA00022989"/>
    </source>
</evidence>
<comment type="pathway">
    <text evidence="4">Lipid metabolism.</text>
</comment>
<evidence type="ECO:0000256" key="4">
    <source>
        <dbReference type="ARBA" id="ARBA00005189"/>
    </source>
</evidence>
<dbReference type="GO" id="GO:0008654">
    <property type="term" value="P:phospholipid biosynthetic process"/>
    <property type="evidence" value="ECO:0007669"/>
    <property type="project" value="UniProtKB-KW"/>
</dbReference>
<keyword evidence="11" id="KW-0378">Hydrolase</keyword>
<dbReference type="SUPFAM" id="SSF54197">
    <property type="entry name" value="HIT-like"/>
    <property type="match status" value="1"/>
</dbReference>
<evidence type="ECO:0000256" key="16">
    <source>
        <dbReference type="ARBA" id="ARBA00023264"/>
    </source>
</evidence>
<dbReference type="EC" id="3.6.1.26" evidence="6"/>
<dbReference type="UniPathway" id="UPA00609">
    <property type="reaction ID" value="UER00664"/>
</dbReference>
<dbReference type="Gene3D" id="3.30.428.30">
    <property type="entry name" value="HIT family - CDH-like"/>
    <property type="match status" value="1"/>
</dbReference>
<evidence type="ECO:0000256" key="18">
    <source>
        <dbReference type="ARBA" id="ARBA00032892"/>
    </source>
</evidence>
<dbReference type="GO" id="GO:0046342">
    <property type="term" value="P:CDP-diacylglycerol catabolic process"/>
    <property type="evidence" value="ECO:0007669"/>
    <property type="project" value="UniProtKB-UniPathway"/>
</dbReference>
<keyword evidence="8" id="KW-1003">Cell membrane</keyword>
<comment type="catalytic activity">
    <reaction evidence="1">
        <text>a CDP-1,2-diacyl-sn-glycerol + H2O = a 1,2-diacyl-sn-glycero-3-phosphate + CMP + 2 H(+)</text>
        <dbReference type="Rhea" id="RHEA:15221"/>
        <dbReference type="ChEBI" id="CHEBI:15377"/>
        <dbReference type="ChEBI" id="CHEBI:15378"/>
        <dbReference type="ChEBI" id="CHEBI:58332"/>
        <dbReference type="ChEBI" id="CHEBI:58608"/>
        <dbReference type="ChEBI" id="CHEBI:60377"/>
        <dbReference type="EC" id="3.6.1.26"/>
    </reaction>
</comment>
<evidence type="ECO:0000256" key="10">
    <source>
        <dbReference type="ARBA" id="ARBA00022692"/>
    </source>
</evidence>
<gene>
    <name evidence="20" type="ORF">GJ654_15860</name>
</gene>
<evidence type="ECO:0000256" key="11">
    <source>
        <dbReference type="ARBA" id="ARBA00022801"/>
    </source>
</evidence>
<dbReference type="EMBL" id="WNKS01000017">
    <property type="protein sequence ID" value="MTV32461.1"/>
    <property type="molecule type" value="Genomic_DNA"/>
</dbReference>
<evidence type="ECO:0000256" key="8">
    <source>
        <dbReference type="ARBA" id="ARBA00022475"/>
    </source>
</evidence>
<evidence type="ECO:0000256" key="3">
    <source>
        <dbReference type="ARBA" id="ARBA00004927"/>
    </source>
</evidence>
<evidence type="ECO:0000256" key="1">
    <source>
        <dbReference type="ARBA" id="ARBA00001007"/>
    </source>
</evidence>
<dbReference type="OrthoDB" id="481399at2"/>
<accession>A0A6N8DTH3</accession>
<keyword evidence="14 19" id="KW-0472">Membrane</keyword>
<dbReference type="InterPro" id="IPR036265">
    <property type="entry name" value="HIT-like_sf"/>
</dbReference>
<keyword evidence="9" id="KW-0444">Lipid biosynthesis</keyword>
<evidence type="ECO:0000256" key="13">
    <source>
        <dbReference type="ARBA" id="ARBA00023098"/>
    </source>
</evidence>
<evidence type="ECO:0000256" key="6">
    <source>
        <dbReference type="ARBA" id="ARBA00012375"/>
    </source>
</evidence>
<sequence>MAQACDGIKLSPASPSTLQGSKRLDPNFMIVRLLSLSFLLAVLAVVGLGGLAFYRVTRAEDARASDRGDLWLVAHNLCSAMDRLTGLPLPCLKVDRDAGFIVLRAPMDHARVLVVPIRKITGIESPLLLKPDAPNPWAYAWSQRAYVADGAGRTLGWDDYGLAINSSRARTQDQLHIHISCVDPRLKRYLARHAPPLGKWTTIDLAPWADRYRVKRLDETGLNRDPFKIVAEESPGARANMGAHSLALVGYGDASARQFVLLDASGYGHAEELLNHSC</sequence>
<keyword evidence="15" id="KW-0594">Phospholipid biosynthesis</keyword>
<organism evidence="20 21">
    <name type="scientific">Rhodoblastus acidophilus</name>
    <name type="common">Rhodopseudomonas acidophila</name>
    <dbReference type="NCBI Taxonomy" id="1074"/>
    <lineage>
        <taxon>Bacteria</taxon>
        <taxon>Pseudomonadati</taxon>
        <taxon>Pseudomonadota</taxon>
        <taxon>Alphaproteobacteria</taxon>
        <taxon>Hyphomicrobiales</taxon>
        <taxon>Rhodoblastaceae</taxon>
        <taxon>Rhodoblastus</taxon>
    </lineage>
</organism>
<protein>
    <recommendedName>
        <fullName evidence="7">CDP-diacylglycerol pyrophosphatase</fullName>
        <ecNumber evidence="6">3.6.1.26</ecNumber>
    </recommendedName>
    <alternativeName>
        <fullName evidence="17">CDP-diacylglycerol phosphatidylhydrolase</fullName>
    </alternativeName>
    <alternativeName>
        <fullName evidence="18">CDP-diglyceride hydrolase</fullName>
    </alternativeName>
</protein>
<comment type="subcellular location">
    <subcellularLocation>
        <location evidence="2">Cell membrane</location>
        <topology evidence="2">Single-pass membrane protein</topology>
    </subcellularLocation>
</comment>
<keyword evidence="12 19" id="KW-1133">Transmembrane helix</keyword>
<evidence type="ECO:0000256" key="14">
    <source>
        <dbReference type="ARBA" id="ARBA00023136"/>
    </source>
</evidence>
<evidence type="ECO:0000256" key="2">
    <source>
        <dbReference type="ARBA" id="ARBA00004162"/>
    </source>
</evidence>
<feature type="transmembrane region" description="Helical" evidence="19">
    <location>
        <begin position="30"/>
        <end position="54"/>
    </location>
</feature>
<dbReference type="Proteomes" id="UP000439113">
    <property type="component" value="Unassembled WGS sequence"/>
</dbReference>
<dbReference type="Pfam" id="PF02611">
    <property type="entry name" value="CDH"/>
    <property type="match status" value="1"/>
</dbReference>
<keyword evidence="13" id="KW-0443">Lipid metabolism</keyword>
<evidence type="ECO:0000313" key="20">
    <source>
        <dbReference type="EMBL" id="MTV32461.1"/>
    </source>
</evidence>
<reference evidence="20 21" key="1">
    <citation type="submission" date="2019-11" db="EMBL/GenBank/DDBJ databases">
        <title>Whole-genome sequence of a Rhodoblastus acidophilus DSM 142.</title>
        <authorList>
            <person name="Kyndt J.A."/>
            <person name="Meyer T.E."/>
        </authorList>
    </citation>
    <scope>NUCLEOTIDE SEQUENCE [LARGE SCALE GENOMIC DNA]</scope>
    <source>
        <strain evidence="20 21">DSM 142</strain>
    </source>
</reference>
<dbReference type="GO" id="GO:0008715">
    <property type="term" value="F:CDP-diacylglycerol diphosphatase activity"/>
    <property type="evidence" value="ECO:0007669"/>
    <property type="project" value="UniProtKB-EC"/>
</dbReference>
<evidence type="ECO:0000256" key="7">
    <source>
        <dbReference type="ARBA" id="ARBA00019608"/>
    </source>
</evidence>
<comment type="pathway">
    <text evidence="3">Phospholipid metabolism; CDP-diacylglycerol degradation; phosphatidate from CDP-diacylglycerol: step 1/1.</text>
</comment>
<evidence type="ECO:0000256" key="15">
    <source>
        <dbReference type="ARBA" id="ARBA00023209"/>
    </source>
</evidence>
<comment type="similarity">
    <text evidence="5">Belongs to the Cdh family.</text>
</comment>
<keyword evidence="10 19" id="KW-0812">Transmembrane</keyword>
<dbReference type="AlphaFoldDB" id="A0A6N8DTH3"/>
<proteinExistence type="inferred from homology"/>
<keyword evidence="16" id="KW-1208">Phospholipid metabolism</keyword>
<evidence type="ECO:0000313" key="21">
    <source>
        <dbReference type="Proteomes" id="UP000439113"/>
    </source>
</evidence>
<dbReference type="InterPro" id="IPR003763">
    <property type="entry name" value="CDP-diacylglyc_Pase"/>
</dbReference>
<evidence type="ECO:0000256" key="19">
    <source>
        <dbReference type="SAM" id="Phobius"/>
    </source>
</evidence>
<evidence type="ECO:0000256" key="17">
    <source>
        <dbReference type="ARBA" id="ARBA00032888"/>
    </source>
</evidence>
<dbReference type="GO" id="GO:0005886">
    <property type="term" value="C:plasma membrane"/>
    <property type="evidence" value="ECO:0007669"/>
    <property type="project" value="UniProtKB-SubCell"/>
</dbReference>
<evidence type="ECO:0000256" key="9">
    <source>
        <dbReference type="ARBA" id="ARBA00022516"/>
    </source>
</evidence>
<dbReference type="RefSeq" id="WP_155447153.1">
    <property type="nucleotide sequence ID" value="NZ_JAOQNR010000017.1"/>
</dbReference>
<name>A0A6N8DTH3_RHOAC</name>